<reference evidence="9 10" key="1">
    <citation type="submission" date="2020-11" db="EMBL/GenBank/DDBJ databases">
        <title>Fusibacter basophilias sp. nov.</title>
        <authorList>
            <person name="Qiu D."/>
        </authorList>
    </citation>
    <scope>NUCLEOTIDE SEQUENCE [LARGE SCALE GENOMIC DNA]</scope>
    <source>
        <strain evidence="9 10">Q10-2</strain>
    </source>
</reference>
<feature type="transmembrane region" description="Helical" evidence="8">
    <location>
        <begin position="101"/>
        <end position="121"/>
    </location>
</feature>
<comment type="caution">
    <text evidence="9">The sequence shown here is derived from an EMBL/GenBank/DDBJ whole genome shotgun (WGS) entry which is preliminary data.</text>
</comment>
<evidence type="ECO:0000256" key="6">
    <source>
        <dbReference type="ARBA" id="ARBA00022989"/>
    </source>
</evidence>
<dbReference type="RefSeq" id="WP_194704033.1">
    <property type="nucleotide sequence ID" value="NZ_JADKNH010000020.1"/>
</dbReference>
<dbReference type="Pfam" id="PF03547">
    <property type="entry name" value="Mem_trans"/>
    <property type="match status" value="1"/>
</dbReference>
<keyword evidence="5 8" id="KW-0812">Transmembrane</keyword>
<feature type="transmembrane region" description="Helical" evidence="8">
    <location>
        <begin position="37"/>
        <end position="55"/>
    </location>
</feature>
<feature type="transmembrane region" description="Helical" evidence="8">
    <location>
        <begin position="67"/>
        <end position="89"/>
    </location>
</feature>
<dbReference type="EMBL" id="JADKNH010000020">
    <property type="protein sequence ID" value="MBF4695796.1"/>
    <property type="molecule type" value="Genomic_DNA"/>
</dbReference>
<dbReference type="PANTHER" id="PTHR36838">
    <property type="entry name" value="AUXIN EFFLUX CARRIER FAMILY PROTEIN"/>
    <property type="match status" value="1"/>
</dbReference>
<dbReference type="Gene3D" id="1.20.1530.20">
    <property type="match status" value="1"/>
</dbReference>
<keyword evidence="3" id="KW-0813">Transport</keyword>
<dbReference type="PANTHER" id="PTHR36838:SF1">
    <property type="entry name" value="SLR1864 PROTEIN"/>
    <property type="match status" value="1"/>
</dbReference>
<keyword evidence="7 8" id="KW-0472">Membrane</keyword>
<name>A0ABR9ZZI5_9FIRM</name>
<dbReference type="Proteomes" id="UP000614200">
    <property type="component" value="Unassembled WGS sequence"/>
</dbReference>
<keyword evidence="6 8" id="KW-1133">Transmembrane helix</keyword>
<evidence type="ECO:0000313" key="10">
    <source>
        <dbReference type="Proteomes" id="UP000614200"/>
    </source>
</evidence>
<evidence type="ECO:0000256" key="8">
    <source>
        <dbReference type="SAM" id="Phobius"/>
    </source>
</evidence>
<evidence type="ECO:0000256" key="1">
    <source>
        <dbReference type="ARBA" id="ARBA00004651"/>
    </source>
</evidence>
<feature type="transmembrane region" description="Helical" evidence="8">
    <location>
        <begin position="251"/>
        <end position="272"/>
    </location>
</feature>
<feature type="transmembrane region" description="Helical" evidence="8">
    <location>
        <begin position="6"/>
        <end position="25"/>
    </location>
</feature>
<evidence type="ECO:0000256" key="4">
    <source>
        <dbReference type="ARBA" id="ARBA00022475"/>
    </source>
</evidence>
<evidence type="ECO:0000313" key="9">
    <source>
        <dbReference type="EMBL" id="MBF4695796.1"/>
    </source>
</evidence>
<evidence type="ECO:0000256" key="5">
    <source>
        <dbReference type="ARBA" id="ARBA00022692"/>
    </source>
</evidence>
<dbReference type="InterPro" id="IPR004776">
    <property type="entry name" value="Mem_transp_PIN-like"/>
</dbReference>
<feature type="transmembrane region" description="Helical" evidence="8">
    <location>
        <begin position="127"/>
        <end position="148"/>
    </location>
</feature>
<evidence type="ECO:0000256" key="2">
    <source>
        <dbReference type="ARBA" id="ARBA00010145"/>
    </source>
</evidence>
<comment type="similarity">
    <text evidence="2">Belongs to the auxin efflux carrier (TC 2.A.69) family.</text>
</comment>
<accession>A0ABR9ZZI5</accession>
<dbReference type="InterPro" id="IPR038770">
    <property type="entry name" value="Na+/solute_symporter_sf"/>
</dbReference>
<proteinExistence type="inferred from homology"/>
<protein>
    <submittedName>
        <fullName evidence="9">AEC family transporter</fullName>
    </submittedName>
</protein>
<feature type="transmembrane region" description="Helical" evidence="8">
    <location>
        <begin position="284"/>
        <end position="306"/>
    </location>
</feature>
<sequence>MTLALIIGTMIFKMFIMMSVGMIGSVTKLITEEGNKAMTDVLLFIVTPILILVSYQVDFSKDKLQGLLLAIGLSFLSHIIAMVIASIGVKKKNNTDYQVERMGTIYSNCGFMGIPLLYALFGAEGVFYVTAYLTVFNLFVWSHAVILMTGKVDKKGILSVFKSPNIIAIIIGLILFVTGIRVPELILDPLKTITLVNTPLAMLVIGATLIQSNLLKMITKSRLYYITFLRLVVVPLFLIIAFKILGLTGMVPTIILIATACPVASTGTMFALRFDKNSNYAAGLLSISTLMSIMTIPLMAIISEWIQ</sequence>
<gene>
    <name evidence="9" type="ORF">ISU02_22085</name>
</gene>
<evidence type="ECO:0000256" key="7">
    <source>
        <dbReference type="ARBA" id="ARBA00023136"/>
    </source>
</evidence>
<comment type="subcellular location">
    <subcellularLocation>
        <location evidence="1">Cell membrane</location>
        <topology evidence="1">Multi-pass membrane protein</topology>
    </subcellularLocation>
</comment>
<feature type="transmembrane region" description="Helical" evidence="8">
    <location>
        <begin position="192"/>
        <end position="211"/>
    </location>
</feature>
<keyword evidence="10" id="KW-1185">Reference proteome</keyword>
<organism evidence="9 10">
    <name type="scientific">Fusibacter ferrireducens</name>
    <dbReference type="NCBI Taxonomy" id="2785058"/>
    <lineage>
        <taxon>Bacteria</taxon>
        <taxon>Bacillati</taxon>
        <taxon>Bacillota</taxon>
        <taxon>Clostridia</taxon>
        <taxon>Eubacteriales</taxon>
        <taxon>Eubacteriales Family XII. Incertae Sedis</taxon>
        <taxon>Fusibacter</taxon>
    </lineage>
</organism>
<feature type="transmembrane region" description="Helical" evidence="8">
    <location>
        <begin position="223"/>
        <end position="245"/>
    </location>
</feature>
<keyword evidence="4" id="KW-1003">Cell membrane</keyword>
<evidence type="ECO:0000256" key="3">
    <source>
        <dbReference type="ARBA" id="ARBA00022448"/>
    </source>
</evidence>
<feature type="transmembrane region" description="Helical" evidence="8">
    <location>
        <begin position="160"/>
        <end position="180"/>
    </location>
</feature>